<evidence type="ECO:0000259" key="1">
    <source>
        <dbReference type="Pfam" id="PF00668"/>
    </source>
</evidence>
<organism evidence="2 3">
    <name type="scientific">Glycomyces rhizosphaerae</name>
    <dbReference type="NCBI Taxonomy" id="2054422"/>
    <lineage>
        <taxon>Bacteria</taxon>
        <taxon>Bacillati</taxon>
        <taxon>Actinomycetota</taxon>
        <taxon>Actinomycetes</taxon>
        <taxon>Glycomycetales</taxon>
        <taxon>Glycomycetaceae</taxon>
        <taxon>Glycomyces</taxon>
    </lineage>
</organism>
<protein>
    <submittedName>
        <fullName evidence="2">Condensation domain-containing protein</fullName>
    </submittedName>
</protein>
<dbReference type="SUPFAM" id="SSF52777">
    <property type="entry name" value="CoA-dependent acyltransferases"/>
    <property type="match status" value="2"/>
</dbReference>
<proteinExistence type="predicted"/>
<dbReference type="Gene3D" id="3.30.559.30">
    <property type="entry name" value="Nonribosomal peptide synthetase, condensation domain"/>
    <property type="match status" value="1"/>
</dbReference>
<evidence type="ECO:0000313" key="3">
    <source>
        <dbReference type="Proteomes" id="UP001595712"/>
    </source>
</evidence>
<comment type="caution">
    <text evidence="2">The sequence shown here is derived from an EMBL/GenBank/DDBJ whole genome shotgun (WGS) entry which is preliminary data.</text>
</comment>
<dbReference type="InterPro" id="IPR023213">
    <property type="entry name" value="CAT-like_dom_sf"/>
</dbReference>
<evidence type="ECO:0000313" key="2">
    <source>
        <dbReference type="EMBL" id="MFC3495834.1"/>
    </source>
</evidence>
<feature type="domain" description="Condensation" evidence="1">
    <location>
        <begin position="32"/>
        <end position="343"/>
    </location>
</feature>
<dbReference type="PANTHER" id="PTHR45527">
    <property type="entry name" value="NONRIBOSOMAL PEPTIDE SYNTHETASE"/>
    <property type="match status" value="1"/>
</dbReference>
<dbReference type="InterPro" id="IPR001242">
    <property type="entry name" value="Condensation_dom"/>
</dbReference>
<dbReference type="Gene3D" id="3.30.559.10">
    <property type="entry name" value="Chloramphenicol acetyltransferase-like domain"/>
    <property type="match status" value="1"/>
</dbReference>
<name>A0ABV7Q4T8_9ACTN</name>
<sequence>MDKAAPAIVPDREDRIEFHGLDATSHAPTWGQYGMWKVSRRIGRDSSILNQSTVVDLGAGIEPAAVDAALVRVVARHESLRTCFTESDAERPRADVLSAGAIAMNRYSYSGDGSVEDFVRLAAKVEGGAAFDPESDLPLRAAVVDCPDERRYLIVTCSHVAVDNYAMRLLGDEISTLLASGADAEAPPTAMQPRDLAEIELSERGTAENGRSMRHWRDALMKAPANTGAPAESMLRSDRGTLFGAIDSSAIPKALTALTAKLSSTPSSVLLAAIGTAYADVTGESRMFFQVVCHNRRSEAARRYIGCTVQGGPFYLEARRTAFSDTVLAAEQAVMKAYIAARYDSDARDAVLSEVESTRGVAMDIRAIISDELSMRMPRVGTGADPAPIQAAAIFKDGKVSHAVIDAAPSERINFHLGGSATEARVSILADPDCFSPRQLESMLNKIETVLVEAC</sequence>
<dbReference type="Pfam" id="PF00668">
    <property type="entry name" value="Condensation"/>
    <property type="match status" value="1"/>
</dbReference>
<gene>
    <name evidence="2" type="ORF">ACFO8M_25420</name>
</gene>
<dbReference type="PANTHER" id="PTHR45527:SF1">
    <property type="entry name" value="FATTY ACID SYNTHASE"/>
    <property type="match status" value="1"/>
</dbReference>
<dbReference type="Proteomes" id="UP001595712">
    <property type="component" value="Unassembled WGS sequence"/>
</dbReference>
<accession>A0ABV7Q4T8</accession>
<reference evidence="3" key="1">
    <citation type="journal article" date="2019" name="Int. J. Syst. Evol. Microbiol.">
        <title>The Global Catalogue of Microorganisms (GCM) 10K type strain sequencing project: providing services to taxonomists for standard genome sequencing and annotation.</title>
        <authorList>
            <consortium name="The Broad Institute Genomics Platform"/>
            <consortium name="The Broad Institute Genome Sequencing Center for Infectious Disease"/>
            <person name="Wu L."/>
            <person name="Ma J."/>
        </authorList>
    </citation>
    <scope>NUCLEOTIDE SEQUENCE [LARGE SCALE GENOMIC DNA]</scope>
    <source>
        <strain evidence="3">CGMCC 4.7396</strain>
    </source>
</reference>
<dbReference type="RefSeq" id="WP_387980697.1">
    <property type="nucleotide sequence ID" value="NZ_JBHRWO010000021.1"/>
</dbReference>
<keyword evidence="3" id="KW-1185">Reference proteome</keyword>
<dbReference type="EMBL" id="JBHRWO010000021">
    <property type="protein sequence ID" value="MFC3495834.1"/>
    <property type="molecule type" value="Genomic_DNA"/>
</dbReference>